<dbReference type="SMART" id="SM00822">
    <property type="entry name" value="PKS_KR"/>
    <property type="match status" value="1"/>
</dbReference>
<keyword evidence="3" id="KW-0560">Oxidoreductase</keyword>
<organism evidence="6 7">
    <name type="scientific">Paraglomus brasilianum</name>
    <dbReference type="NCBI Taxonomy" id="144538"/>
    <lineage>
        <taxon>Eukaryota</taxon>
        <taxon>Fungi</taxon>
        <taxon>Fungi incertae sedis</taxon>
        <taxon>Mucoromycota</taxon>
        <taxon>Glomeromycotina</taxon>
        <taxon>Glomeromycetes</taxon>
        <taxon>Paraglomerales</taxon>
        <taxon>Paraglomeraceae</taxon>
        <taxon>Paraglomus</taxon>
    </lineage>
</organism>
<name>A0A9N9FZL3_9GLOM</name>
<reference evidence="6" key="1">
    <citation type="submission" date="2021-06" db="EMBL/GenBank/DDBJ databases">
        <authorList>
            <person name="Kallberg Y."/>
            <person name="Tangrot J."/>
            <person name="Rosling A."/>
        </authorList>
    </citation>
    <scope>NUCLEOTIDE SEQUENCE</scope>
    <source>
        <strain evidence="6">BR232B</strain>
    </source>
</reference>
<dbReference type="InterPro" id="IPR002347">
    <property type="entry name" value="SDR_fam"/>
</dbReference>
<dbReference type="Pfam" id="PF00106">
    <property type="entry name" value="adh_short"/>
    <property type="match status" value="1"/>
</dbReference>
<dbReference type="GO" id="GO:0006633">
    <property type="term" value="P:fatty acid biosynthetic process"/>
    <property type="evidence" value="ECO:0007669"/>
    <property type="project" value="TreeGrafter"/>
</dbReference>
<dbReference type="FunFam" id="3.40.50.720:FF:000173">
    <property type="entry name" value="3-oxoacyl-[acyl-carrier protein] reductase"/>
    <property type="match status" value="1"/>
</dbReference>
<evidence type="ECO:0000256" key="2">
    <source>
        <dbReference type="ARBA" id="ARBA00022857"/>
    </source>
</evidence>
<dbReference type="GO" id="GO:0048038">
    <property type="term" value="F:quinone binding"/>
    <property type="evidence" value="ECO:0007669"/>
    <property type="project" value="TreeGrafter"/>
</dbReference>
<evidence type="ECO:0000259" key="5">
    <source>
        <dbReference type="SMART" id="SM00822"/>
    </source>
</evidence>
<keyword evidence="2" id="KW-0521">NADP</keyword>
<dbReference type="Proteomes" id="UP000789739">
    <property type="component" value="Unassembled WGS sequence"/>
</dbReference>
<dbReference type="Gene3D" id="3.40.50.720">
    <property type="entry name" value="NAD(P)-binding Rossmann-like Domain"/>
    <property type="match status" value="1"/>
</dbReference>
<sequence>RSQLASGLLLKMRTYKVGACTFQKILTAPLHTASHSDLLNKLAVITGGSRGIGYAIAQKFSQNGAQCIVISKNSDKIAQAASKLNSEATVQKKHVGIACDLRNREEIENSINEDINNLPINKRIDELGKVNILVNAAGITRDCLSVKINEKDVGDVINTNLLGTIYMCSYLSKSMIRQRQGCIINISSVAGLYGNVGQSIYAASKAGIIGFSKSLAKELAPKNIRVNVIAPGYIETDMTSGILDERSIQILSQTLLGRFGKPKDIASAALYLSLADYVTCQTLVIDGGLGI</sequence>
<dbReference type="PANTHER" id="PTHR42760:SF133">
    <property type="entry name" value="3-OXOACYL-[ACYL-CARRIER-PROTEIN] REDUCTASE"/>
    <property type="match status" value="1"/>
</dbReference>
<evidence type="ECO:0000256" key="3">
    <source>
        <dbReference type="ARBA" id="ARBA00023002"/>
    </source>
</evidence>
<dbReference type="InterPro" id="IPR036291">
    <property type="entry name" value="NAD(P)-bd_dom_sf"/>
</dbReference>
<feature type="non-terminal residue" evidence="6">
    <location>
        <position position="291"/>
    </location>
</feature>
<evidence type="ECO:0000313" key="6">
    <source>
        <dbReference type="EMBL" id="CAG8568673.1"/>
    </source>
</evidence>
<dbReference type="OrthoDB" id="47007at2759"/>
<dbReference type="InterPro" id="IPR020904">
    <property type="entry name" value="Sc_DH/Rdtase_CS"/>
</dbReference>
<dbReference type="AlphaFoldDB" id="A0A9N9FZL3"/>
<proteinExistence type="inferred from homology"/>
<dbReference type="PROSITE" id="PS00061">
    <property type="entry name" value="ADH_SHORT"/>
    <property type="match status" value="1"/>
</dbReference>
<evidence type="ECO:0000256" key="1">
    <source>
        <dbReference type="ARBA" id="ARBA00006484"/>
    </source>
</evidence>
<comment type="caution">
    <text evidence="6">The sequence shown here is derived from an EMBL/GenBank/DDBJ whole genome shotgun (WGS) entry which is preliminary data.</text>
</comment>
<dbReference type="GO" id="GO:0016616">
    <property type="term" value="F:oxidoreductase activity, acting on the CH-OH group of donors, NAD or NADP as acceptor"/>
    <property type="evidence" value="ECO:0007669"/>
    <property type="project" value="TreeGrafter"/>
</dbReference>
<dbReference type="InterPro" id="IPR057326">
    <property type="entry name" value="KR_dom"/>
</dbReference>
<evidence type="ECO:0000313" key="7">
    <source>
        <dbReference type="Proteomes" id="UP000789739"/>
    </source>
</evidence>
<dbReference type="EMBL" id="CAJVPI010000749">
    <property type="protein sequence ID" value="CAG8568673.1"/>
    <property type="molecule type" value="Genomic_DNA"/>
</dbReference>
<feature type="domain" description="Ketoreductase" evidence="5">
    <location>
        <begin position="41"/>
        <end position="237"/>
    </location>
</feature>
<keyword evidence="7" id="KW-1185">Reference proteome</keyword>
<dbReference type="PRINTS" id="PR00080">
    <property type="entry name" value="SDRFAMILY"/>
</dbReference>
<evidence type="ECO:0000256" key="4">
    <source>
        <dbReference type="RuleBase" id="RU000363"/>
    </source>
</evidence>
<dbReference type="PRINTS" id="PR00081">
    <property type="entry name" value="GDHRDH"/>
</dbReference>
<gene>
    <name evidence="6" type="ORF">PBRASI_LOCUS5980</name>
</gene>
<comment type="similarity">
    <text evidence="1 4">Belongs to the short-chain dehydrogenases/reductases (SDR) family.</text>
</comment>
<dbReference type="SUPFAM" id="SSF51735">
    <property type="entry name" value="NAD(P)-binding Rossmann-fold domains"/>
    <property type="match status" value="1"/>
</dbReference>
<accession>A0A9N9FZL3</accession>
<protein>
    <submittedName>
        <fullName evidence="6">9654_t:CDS:1</fullName>
    </submittedName>
</protein>
<dbReference type="PANTHER" id="PTHR42760">
    <property type="entry name" value="SHORT-CHAIN DEHYDROGENASES/REDUCTASES FAMILY MEMBER"/>
    <property type="match status" value="1"/>
</dbReference>